<dbReference type="AlphaFoldDB" id="A0A0K0DDC5"/>
<reference evidence="1" key="1">
    <citation type="submission" date="2012-09" db="EMBL/GenBank/DDBJ databases">
        <authorList>
            <person name="Martin A.A."/>
        </authorList>
    </citation>
    <scope>NUCLEOTIDE SEQUENCE</scope>
</reference>
<proteinExistence type="predicted"/>
<keyword evidence="1" id="KW-1185">Reference proteome</keyword>
<evidence type="ECO:0000313" key="2">
    <source>
        <dbReference type="WBParaSite" id="ACAC_0000870501-mRNA-1"/>
    </source>
</evidence>
<dbReference type="Proteomes" id="UP000035642">
    <property type="component" value="Unassembled WGS sequence"/>
</dbReference>
<organism evidence="1 2">
    <name type="scientific">Angiostrongylus cantonensis</name>
    <name type="common">Rat lungworm</name>
    <dbReference type="NCBI Taxonomy" id="6313"/>
    <lineage>
        <taxon>Eukaryota</taxon>
        <taxon>Metazoa</taxon>
        <taxon>Ecdysozoa</taxon>
        <taxon>Nematoda</taxon>
        <taxon>Chromadorea</taxon>
        <taxon>Rhabditida</taxon>
        <taxon>Rhabditina</taxon>
        <taxon>Rhabditomorpha</taxon>
        <taxon>Strongyloidea</taxon>
        <taxon>Metastrongylidae</taxon>
        <taxon>Angiostrongylus</taxon>
    </lineage>
</organism>
<reference evidence="2" key="2">
    <citation type="submission" date="2017-02" db="UniProtKB">
        <authorList>
            <consortium name="WormBaseParasite"/>
        </authorList>
    </citation>
    <scope>IDENTIFICATION</scope>
</reference>
<accession>A0A0K0DDC5</accession>
<name>A0A0K0DDC5_ANGCA</name>
<evidence type="ECO:0000313" key="1">
    <source>
        <dbReference type="Proteomes" id="UP000035642"/>
    </source>
</evidence>
<sequence length="84" mass="9483">MEFLFRTTSEDGSFMYPSIQVLAVPREHLAGSFTHNSTVINGDSNAKTGLRRTSEELHIGTYGLEWNEQGERLSEPIYHGEHDS</sequence>
<dbReference type="WBParaSite" id="ACAC_0000870501-mRNA-1">
    <property type="protein sequence ID" value="ACAC_0000870501-mRNA-1"/>
    <property type="gene ID" value="ACAC_0000870501"/>
</dbReference>
<dbReference type="STRING" id="6313.A0A0K0DDC5"/>
<protein>
    <submittedName>
        <fullName evidence="2">Transthyretin/hydroxyisourate hydrolase domain-containing protein</fullName>
    </submittedName>
</protein>